<organism evidence="1 2">
    <name type="scientific">Saprolegnia parasitica (strain CBS 223.65)</name>
    <dbReference type="NCBI Taxonomy" id="695850"/>
    <lineage>
        <taxon>Eukaryota</taxon>
        <taxon>Sar</taxon>
        <taxon>Stramenopiles</taxon>
        <taxon>Oomycota</taxon>
        <taxon>Saprolegniomycetes</taxon>
        <taxon>Saprolegniales</taxon>
        <taxon>Saprolegniaceae</taxon>
        <taxon>Saprolegnia</taxon>
    </lineage>
</organism>
<dbReference type="KEGG" id="spar:SPRG_15957"/>
<dbReference type="STRING" id="695850.A0A067BVV6"/>
<name>A0A067BVV6_SAPPC</name>
<proteinExistence type="predicted"/>
<accession>A0A067BVV6</accession>
<gene>
    <name evidence="1" type="ORF">SPRG_15957</name>
</gene>
<evidence type="ECO:0000313" key="2">
    <source>
        <dbReference type="Proteomes" id="UP000030745"/>
    </source>
</evidence>
<reference evidence="1 2" key="1">
    <citation type="journal article" date="2013" name="PLoS Genet.">
        <title>Distinctive expansion of potential virulence genes in the genome of the oomycete fish pathogen Saprolegnia parasitica.</title>
        <authorList>
            <person name="Jiang R.H."/>
            <person name="de Bruijn I."/>
            <person name="Haas B.J."/>
            <person name="Belmonte R."/>
            <person name="Lobach L."/>
            <person name="Christie J."/>
            <person name="van den Ackerveken G."/>
            <person name="Bottin A."/>
            <person name="Bulone V."/>
            <person name="Diaz-Moreno S.M."/>
            <person name="Dumas B."/>
            <person name="Fan L."/>
            <person name="Gaulin E."/>
            <person name="Govers F."/>
            <person name="Grenville-Briggs L.J."/>
            <person name="Horner N.R."/>
            <person name="Levin J.Z."/>
            <person name="Mammella M."/>
            <person name="Meijer H.J."/>
            <person name="Morris P."/>
            <person name="Nusbaum C."/>
            <person name="Oome S."/>
            <person name="Phillips A.J."/>
            <person name="van Rooyen D."/>
            <person name="Rzeszutek E."/>
            <person name="Saraiva M."/>
            <person name="Secombes C.J."/>
            <person name="Seidl M.F."/>
            <person name="Snel B."/>
            <person name="Stassen J.H."/>
            <person name="Sykes S."/>
            <person name="Tripathy S."/>
            <person name="van den Berg H."/>
            <person name="Vega-Arreguin J.C."/>
            <person name="Wawra S."/>
            <person name="Young S.K."/>
            <person name="Zeng Q."/>
            <person name="Dieguez-Uribeondo J."/>
            <person name="Russ C."/>
            <person name="Tyler B.M."/>
            <person name="van West P."/>
        </authorList>
    </citation>
    <scope>NUCLEOTIDE SEQUENCE [LARGE SCALE GENOMIC DNA]</scope>
    <source>
        <strain evidence="1 2">CBS 223.65</strain>
    </source>
</reference>
<dbReference type="AlphaFoldDB" id="A0A067BVV6"/>
<keyword evidence="2" id="KW-1185">Reference proteome</keyword>
<protein>
    <submittedName>
        <fullName evidence="1">Uncharacterized protein</fullName>
    </submittedName>
</protein>
<dbReference type="GeneID" id="24137628"/>
<evidence type="ECO:0000313" key="1">
    <source>
        <dbReference type="EMBL" id="KDO18702.1"/>
    </source>
</evidence>
<sequence>MVLQSFQKYVEFCCGIFAETDRTHPPREIAELDAVHQCITQVVIPYCQSVDGGDSKAIF</sequence>
<dbReference type="RefSeq" id="XP_012210595.1">
    <property type="nucleotide sequence ID" value="XM_012355205.1"/>
</dbReference>
<dbReference type="EMBL" id="KK583404">
    <property type="protein sequence ID" value="KDO18702.1"/>
    <property type="molecule type" value="Genomic_DNA"/>
</dbReference>
<dbReference type="VEuPathDB" id="FungiDB:SPRG_15957"/>
<dbReference type="Proteomes" id="UP000030745">
    <property type="component" value="Unassembled WGS sequence"/>
</dbReference>